<dbReference type="Proteomes" id="UP000036681">
    <property type="component" value="Unplaced"/>
</dbReference>
<organism evidence="1 2">
    <name type="scientific">Ascaris lumbricoides</name>
    <name type="common">Giant roundworm</name>
    <dbReference type="NCBI Taxonomy" id="6252"/>
    <lineage>
        <taxon>Eukaryota</taxon>
        <taxon>Metazoa</taxon>
        <taxon>Ecdysozoa</taxon>
        <taxon>Nematoda</taxon>
        <taxon>Chromadorea</taxon>
        <taxon>Rhabditida</taxon>
        <taxon>Spirurina</taxon>
        <taxon>Ascaridomorpha</taxon>
        <taxon>Ascaridoidea</taxon>
        <taxon>Ascarididae</taxon>
        <taxon>Ascaris</taxon>
    </lineage>
</organism>
<sequence length="53" mass="6192">MQFLAMKRLVASERRRFVVHFWSTSTCRSLHPNDHRQNCGKESSIIGLKPSTF</sequence>
<name>A0A0M3IUM8_ASCLU</name>
<evidence type="ECO:0000313" key="1">
    <source>
        <dbReference type="Proteomes" id="UP000036681"/>
    </source>
</evidence>
<accession>A0A0M3IUM8</accession>
<keyword evidence="1" id="KW-1185">Reference proteome</keyword>
<dbReference type="WBParaSite" id="ALUE_0002245601-mRNA-1">
    <property type="protein sequence ID" value="ALUE_0002245601-mRNA-1"/>
    <property type="gene ID" value="ALUE_0002245601"/>
</dbReference>
<evidence type="ECO:0000313" key="2">
    <source>
        <dbReference type="WBParaSite" id="ALUE_0002245601-mRNA-1"/>
    </source>
</evidence>
<protein>
    <submittedName>
        <fullName evidence="2">Uncharacterized protein</fullName>
    </submittedName>
</protein>
<proteinExistence type="predicted"/>
<dbReference type="AlphaFoldDB" id="A0A0M3IUM8"/>
<reference evidence="2" key="1">
    <citation type="submission" date="2017-02" db="UniProtKB">
        <authorList>
            <consortium name="WormBaseParasite"/>
        </authorList>
    </citation>
    <scope>IDENTIFICATION</scope>
</reference>